<name>A0A8H3QCM1_9GLOM</name>
<dbReference type="AlphaFoldDB" id="A0A8H3QCM1"/>
<evidence type="ECO:0000313" key="2">
    <source>
        <dbReference type="Proteomes" id="UP000615446"/>
    </source>
</evidence>
<accession>A0A8H3QCM1</accession>
<dbReference type="Proteomes" id="UP000615446">
    <property type="component" value="Unassembled WGS sequence"/>
</dbReference>
<protein>
    <submittedName>
        <fullName evidence="1">Uncharacterized protein</fullName>
    </submittedName>
</protein>
<dbReference type="EMBL" id="BLAL01000012">
    <property type="protein sequence ID" value="GES74316.1"/>
    <property type="molecule type" value="Genomic_DNA"/>
</dbReference>
<evidence type="ECO:0000313" key="1">
    <source>
        <dbReference type="EMBL" id="GES74316.1"/>
    </source>
</evidence>
<reference evidence="1" key="1">
    <citation type="submission" date="2019-10" db="EMBL/GenBank/DDBJ databases">
        <title>Conservation and host-specific expression of non-tandemly repeated heterogenous ribosome RNA gene in arbuscular mycorrhizal fungi.</title>
        <authorList>
            <person name="Maeda T."/>
            <person name="Kobayashi Y."/>
            <person name="Nakagawa T."/>
            <person name="Ezawa T."/>
            <person name="Yamaguchi K."/>
            <person name="Bino T."/>
            <person name="Nishimoto Y."/>
            <person name="Shigenobu S."/>
            <person name="Kawaguchi M."/>
        </authorList>
    </citation>
    <scope>NUCLEOTIDE SEQUENCE</scope>
    <source>
        <strain evidence="1">HR1</strain>
    </source>
</reference>
<organism evidence="1 2">
    <name type="scientific">Rhizophagus clarus</name>
    <dbReference type="NCBI Taxonomy" id="94130"/>
    <lineage>
        <taxon>Eukaryota</taxon>
        <taxon>Fungi</taxon>
        <taxon>Fungi incertae sedis</taxon>
        <taxon>Mucoromycota</taxon>
        <taxon>Glomeromycotina</taxon>
        <taxon>Glomeromycetes</taxon>
        <taxon>Glomerales</taxon>
        <taxon>Glomeraceae</taxon>
        <taxon>Rhizophagus</taxon>
    </lineage>
</organism>
<gene>
    <name evidence="1" type="ORF">RCL2_000179800</name>
</gene>
<comment type="caution">
    <text evidence="1">The sequence shown here is derived from an EMBL/GenBank/DDBJ whole genome shotgun (WGS) entry which is preliminary data.</text>
</comment>
<sequence length="139" mass="14548">MNGNFLTKISCEITSLKGAVVLVFSDVGVEVIFCGVAIFRSIVLVDVDARDVAIFCGVVLVGIDARDVAIFHDVVLVDVNARNVAIFRDVDKTVVLVGVGVEAIFRGGVDVVYGDGVDEPAISGEGAFTSGNFIGQKIA</sequence>
<proteinExistence type="predicted"/>